<dbReference type="GO" id="GO:0051378">
    <property type="term" value="F:serotonin binding"/>
    <property type="evidence" value="ECO:0007669"/>
    <property type="project" value="TreeGrafter"/>
</dbReference>
<protein>
    <recommendedName>
        <fullName evidence="10">Transporter</fullName>
    </recommendedName>
</protein>
<dbReference type="AlphaFoldDB" id="A0A9P0AVI3"/>
<dbReference type="InterPro" id="IPR000175">
    <property type="entry name" value="Na/ntran_symport"/>
</dbReference>
<keyword evidence="14" id="KW-1185">Reference proteome</keyword>
<feature type="disulfide bond" evidence="9">
    <location>
        <begin position="186"/>
        <end position="195"/>
    </location>
</feature>
<evidence type="ECO:0000256" key="2">
    <source>
        <dbReference type="ARBA" id="ARBA00006459"/>
    </source>
</evidence>
<feature type="binding site" evidence="8">
    <location>
        <position position="83"/>
    </location>
    <ligand>
        <name>Na(+)</name>
        <dbReference type="ChEBI" id="CHEBI:29101"/>
        <label>1</label>
    </ligand>
</feature>
<dbReference type="GO" id="GO:0098793">
    <property type="term" value="C:presynapse"/>
    <property type="evidence" value="ECO:0007669"/>
    <property type="project" value="GOC"/>
</dbReference>
<feature type="transmembrane region" description="Helical" evidence="12">
    <location>
        <begin position="522"/>
        <end position="541"/>
    </location>
</feature>
<feature type="transmembrane region" description="Helical" evidence="12">
    <location>
        <begin position="235"/>
        <end position="254"/>
    </location>
</feature>
<feature type="binding site" evidence="8">
    <location>
        <position position="80"/>
    </location>
    <ligand>
        <name>Na(+)</name>
        <dbReference type="ChEBI" id="CHEBI:29101"/>
        <label>1</label>
    </ligand>
</feature>
<feature type="transmembrane region" description="Helical" evidence="12">
    <location>
        <begin position="351"/>
        <end position="371"/>
    </location>
</feature>
<evidence type="ECO:0000256" key="4">
    <source>
        <dbReference type="ARBA" id="ARBA00022692"/>
    </source>
</evidence>
<feature type="region of interest" description="Disordered" evidence="11">
    <location>
        <begin position="1"/>
        <end position="45"/>
    </location>
</feature>
<dbReference type="CDD" id="cd11497">
    <property type="entry name" value="SLC6sbd_SERT-like"/>
    <property type="match status" value="1"/>
</dbReference>
<dbReference type="PROSITE" id="PS00610">
    <property type="entry name" value="NA_NEUROTRAN_SYMP_1"/>
    <property type="match status" value="1"/>
</dbReference>
<evidence type="ECO:0000256" key="11">
    <source>
        <dbReference type="SAM" id="MobiDB-lite"/>
    </source>
</evidence>
<keyword evidence="7 12" id="KW-0472">Membrane</keyword>
<evidence type="ECO:0000256" key="10">
    <source>
        <dbReference type="RuleBase" id="RU003732"/>
    </source>
</evidence>
<comment type="similarity">
    <text evidence="2 10">Belongs to the sodium:neurotransmitter symporter (SNF) (TC 2.A.22) family.</text>
</comment>
<evidence type="ECO:0000313" key="14">
    <source>
        <dbReference type="Proteomes" id="UP001154078"/>
    </source>
</evidence>
<evidence type="ECO:0000256" key="3">
    <source>
        <dbReference type="ARBA" id="ARBA00022448"/>
    </source>
</evidence>
<dbReference type="SUPFAM" id="SSF161070">
    <property type="entry name" value="SNF-like"/>
    <property type="match status" value="1"/>
</dbReference>
<feature type="binding site" evidence="8">
    <location>
        <position position="82"/>
    </location>
    <ligand>
        <name>Na(+)</name>
        <dbReference type="ChEBI" id="CHEBI:29101"/>
        <label>1</label>
    </ligand>
</feature>
<keyword evidence="5 10" id="KW-0769">Symport</keyword>
<feature type="binding site" evidence="8">
    <location>
        <position position="352"/>
    </location>
    <ligand>
        <name>Na(+)</name>
        <dbReference type="ChEBI" id="CHEBI:29101"/>
        <label>2</label>
    </ligand>
</feature>
<feature type="transmembrane region" description="Helical" evidence="12">
    <location>
        <begin position="391"/>
        <end position="419"/>
    </location>
</feature>
<dbReference type="GO" id="GO:0005335">
    <property type="term" value="F:serotonin:sodium:chloride symporter activity"/>
    <property type="evidence" value="ECO:0007669"/>
    <property type="project" value="TreeGrafter"/>
</dbReference>
<dbReference type="PROSITE" id="PS50267">
    <property type="entry name" value="NA_NEUROTRAN_SYMP_3"/>
    <property type="match status" value="1"/>
</dbReference>
<feature type="binding site" evidence="8">
    <location>
        <position position="320"/>
    </location>
    <ligand>
        <name>Na(+)</name>
        <dbReference type="ChEBI" id="CHEBI:29101"/>
        <label>2</label>
    </ligand>
</feature>
<evidence type="ECO:0000256" key="8">
    <source>
        <dbReference type="PIRSR" id="PIRSR600175-1"/>
    </source>
</evidence>
<feature type="compositionally biased region" description="Basic and acidic residues" evidence="11">
    <location>
        <begin position="7"/>
        <end position="19"/>
    </location>
</feature>
<dbReference type="PRINTS" id="PR00176">
    <property type="entry name" value="NANEUSMPORT"/>
</dbReference>
<feature type="binding site" evidence="8">
    <location>
        <position position="417"/>
    </location>
    <ligand>
        <name>Na(+)</name>
        <dbReference type="ChEBI" id="CHEBI:29101"/>
        <label>1</label>
    </ligand>
</feature>
<organism evidence="13 14">
    <name type="scientific">Brassicogethes aeneus</name>
    <name type="common">Rape pollen beetle</name>
    <name type="synonym">Meligethes aeneus</name>
    <dbReference type="NCBI Taxonomy" id="1431903"/>
    <lineage>
        <taxon>Eukaryota</taxon>
        <taxon>Metazoa</taxon>
        <taxon>Ecdysozoa</taxon>
        <taxon>Arthropoda</taxon>
        <taxon>Hexapoda</taxon>
        <taxon>Insecta</taxon>
        <taxon>Pterygota</taxon>
        <taxon>Neoptera</taxon>
        <taxon>Endopterygota</taxon>
        <taxon>Coleoptera</taxon>
        <taxon>Polyphaga</taxon>
        <taxon>Cucujiformia</taxon>
        <taxon>Nitidulidae</taxon>
        <taxon>Meligethinae</taxon>
        <taxon>Brassicogethes</taxon>
    </lineage>
</organism>
<dbReference type="Proteomes" id="UP001154078">
    <property type="component" value="Chromosome 1"/>
</dbReference>
<feature type="binding site" evidence="8">
    <location>
        <position position="87"/>
    </location>
    <ligand>
        <name>Na(+)</name>
        <dbReference type="ChEBI" id="CHEBI:29101"/>
        <label>1</label>
    </ligand>
</feature>
<evidence type="ECO:0000256" key="1">
    <source>
        <dbReference type="ARBA" id="ARBA00004141"/>
    </source>
</evidence>
<feature type="transmembrane region" description="Helical" evidence="12">
    <location>
        <begin position="103"/>
        <end position="125"/>
    </location>
</feature>
<accession>A0A9P0AVI3</accession>
<dbReference type="PANTHER" id="PTHR11616">
    <property type="entry name" value="SODIUM/CHLORIDE DEPENDENT TRANSPORTER"/>
    <property type="match status" value="1"/>
</dbReference>
<keyword evidence="8" id="KW-0479">Metal-binding</keyword>
<dbReference type="GO" id="GO:0006865">
    <property type="term" value="P:amino acid transport"/>
    <property type="evidence" value="ECO:0007669"/>
    <property type="project" value="TreeGrafter"/>
</dbReference>
<evidence type="ECO:0000256" key="9">
    <source>
        <dbReference type="PIRSR" id="PIRSR600175-2"/>
    </source>
</evidence>
<feature type="transmembrane region" description="Helical" evidence="12">
    <location>
        <begin position="309"/>
        <end position="331"/>
    </location>
</feature>
<keyword evidence="4 10" id="KW-0812">Transmembrane</keyword>
<comment type="subcellular location">
    <subcellularLocation>
        <location evidence="1">Membrane</location>
        <topology evidence="1">Multi-pass membrane protein</topology>
    </subcellularLocation>
</comment>
<dbReference type="PANTHER" id="PTHR11616:SF279">
    <property type="entry name" value="SODIUM-DEPENDENT SEROTONIN TRANSPORTER"/>
    <property type="match status" value="1"/>
</dbReference>
<dbReference type="InterPro" id="IPR037272">
    <property type="entry name" value="SNS_sf"/>
</dbReference>
<dbReference type="NCBIfam" id="NF037979">
    <property type="entry name" value="Na_transp"/>
    <property type="match status" value="1"/>
</dbReference>
<feature type="transmembrane region" description="Helical" evidence="12">
    <location>
        <begin position="477"/>
        <end position="501"/>
    </location>
</feature>
<feature type="binding site" evidence="8">
    <location>
        <position position="421"/>
    </location>
    <ligand>
        <name>Na(+)</name>
        <dbReference type="ChEBI" id="CHEBI:29101"/>
        <label>1</label>
    </ligand>
</feature>
<feature type="transmembrane region" description="Helical" evidence="12">
    <location>
        <begin position="146"/>
        <end position="174"/>
    </location>
</feature>
<dbReference type="GO" id="GO:0005886">
    <property type="term" value="C:plasma membrane"/>
    <property type="evidence" value="ECO:0007669"/>
    <property type="project" value="TreeGrafter"/>
</dbReference>
<proteinExistence type="inferred from homology"/>
<keyword evidence="8" id="KW-0915">Sodium</keyword>
<evidence type="ECO:0000256" key="12">
    <source>
        <dbReference type="SAM" id="Phobius"/>
    </source>
</evidence>
<dbReference type="PROSITE" id="PS00754">
    <property type="entry name" value="NA_NEUROTRAN_SYMP_2"/>
    <property type="match status" value="1"/>
</dbReference>
<feature type="transmembrane region" description="Helical" evidence="12">
    <location>
        <begin position="72"/>
        <end position="91"/>
    </location>
</feature>
<gene>
    <name evidence="13" type="ORF">MELIAE_LOCUS1968</name>
</gene>
<dbReference type="OrthoDB" id="6581954at2759"/>
<feature type="transmembrane region" description="Helical" evidence="12">
    <location>
        <begin position="447"/>
        <end position="471"/>
    </location>
</feature>
<keyword evidence="9" id="KW-1015">Disulfide bond</keyword>
<reference evidence="13" key="1">
    <citation type="submission" date="2021-12" db="EMBL/GenBank/DDBJ databases">
        <authorList>
            <person name="King R."/>
        </authorList>
    </citation>
    <scope>NUCLEOTIDE SEQUENCE</scope>
</reference>
<feature type="transmembrane region" description="Helical" evidence="12">
    <location>
        <begin position="266"/>
        <end position="289"/>
    </location>
</feature>
<dbReference type="GO" id="GO:0043005">
    <property type="term" value="C:neuron projection"/>
    <property type="evidence" value="ECO:0007669"/>
    <property type="project" value="TreeGrafter"/>
</dbReference>
<evidence type="ECO:0000256" key="6">
    <source>
        <dbReference type="ARBA" id="ARBA00022989"/>
    </source>
</evidence>
<dbReference type="Pfam" id="PF00209">
    <property type="entry name" value="SNF"/>
    <property type="match status" value="1"/>
</dbReference>
<dbReference type="GO" id="GO:0046872">
    <property type="term" value="F:metal ion binding"/>
    <property type="evidence" value="ECO:0007669"/>
    <property type="project" value="UniProtKB-KW"/>
</dbReference>
<keyword evidence="3 10" id="KW-0813">Transport</keyword>
<dbReference type="EMBL" id="OV121132">
    <property type="protein sequence ID" value="CAH0548144.1"/>
    <property type="molecule type" value="Genomic_DNA"/>
</dbReference>
<feature type="transmembrane region" description="Helical" evidence="12">
    <location>
        <begin position="561"/>
        <end position="582"/>
    </location>
</feature>
<name>A0A9P0AVI3_BRAAE</name>
<sequence length="614" mass="68526">MAPSEPEAGRRESERDGDGTKAPTDGGDANCRKSPSKTKNGKAAAAAKENVTRVVVVALTPDRCRETWNKKVEFLLAVVGFAVDLGNVWRFPYICYQNGGGAFLIPYTIMLIFGGLPLFYMELALGQFHRSGCLTIWKRICPALKGVGYAICLIDIYMGMYYNTIIGWALYYLIASFQTELPWTKCHNSWNTPYCRPVTDSYSNSTLYNSPAREFFEREVLEQQKSDGLNRMGPIKPALALCVFAVFVLVYFSLWKGVRSTGKAVWITALAPYVVLIILLFRGVSLPGAAEGIRYYLTPEWHKLYNSRVWIDAASQIFFSLGPGFGTLLALSSYNKFDNNCYRDALLTSSINCLTSFLAGFVIFSVLGYMAHVQNKSIEQVGLEGPGLVFIVYPEAIAMMSGSVFWSIIFFLMLITLGLDSTFGGLEAMITALCDEYPKVLGRHREIFVAVLLFGIYICALPTTTYGGVYLVNMLNVYGPGLAILFVVFVEAAGVCWIYGTDNFARDIEKMIGKRPGLFWRICWKYISPVFLLVIFVFSLLSHEEMLGTEYAYPDWSLLVGYALTASSLMCIPLYIIYKFAVTPGSLVQRWKMIWKAEHSSDNSALTYCGGTEV</sequence>
<evidence type="ECO:0000256" key="5">
    <source>
        <dbReference type="ARBA" id="ARBA00022847"/>
    </source>
</evidence>
<keyword evidence="6 12" id="KW-1133">Transmembrane helix</keyword>
<evidence type="ECO:0000313" key="13">
    <source>
        <dbReference type="EMBL" id="CAH0548144.1"/>
    </source>
</evidence>
<evidence type="ECO:0000256" key="7">
    <source>
        <dbReference type="ARBA" id="ARBA00023136"/>
    </source>
</evidence>
<feature type="binding site" evidence="8">
    <location>
        <position position="420"/>
    </location>
    <ligand>
        <name>Na(+)</name>
        <dbReference type="ChEBI" id="CHEBI:29101"/>
        <label>1</label>
    </ligand>
</feature>